<dbReference type="AlphaFoldDB" id="A0A1V4JYS5"/>
<dbReference type="Proteomes" id="UP000190648">
    <property type="component" value="Unassembled WGS sequence"/>
</dbReference>
<evidence type="ECO:0000313" key="1">
    <source>
        <dbReference type="EMBL" id="OPJ77245.1"/>
    </source>
</evidence>
<reference evidence="1 2" key="1">
    <citation type="submission" date="2016-02" db="EMBL/GenBank/DDBJ databases">
        <title>Band-tailed pigeon sequencing and assembly.</title>
        <authorList>
            <person name="Soares A.E."/>
            <person name="Novak B.J."/>
            <person name="Rice E.S."/>
            <person name="O'Connell B."/>
            <person name="Chang D."/>
            <person name="Weber S."/>
            <person name="Shapiro B."/>
        </authorList>
    </citation>
    <scope>NUCLEOTIDE SEQUENCE [LARGE SCALE GENOMIC DNA]</scope>
    <source>
        <strain evidence="1">BTP2013</strain>
        <tissue evidence="1">Blood</tissue>
    </source>
</reference>
<proteinExistence type="predicted"/>
<evidence type="ECO:0000313" key="2">
    <source>
        <dbReference type="Proteomes" id="UP000190648"/>
    </source>
</evidence>
<dbReference type="EMBL" id="LSYS01005497">
    <property type="protein sequence ID" value="OPJ77245.1"/>
    <property type="molecule type" value="Genomic_DNA"/>
</dbReference>
<organism evidence="1 2">
    <name type="scientific">Patagioenas fasciata monilis</name>
    <dbReference type="NCBI Taxonomy" id="372326"/>
    <lineage>
        <taxon>Eukaryota</taxon>
        <taxon>Metazoa</taxon>
        <taxon>Chordata</taxon>
        <taxon>Craniata</taxon>
        <taxon>Vertebrata</taxon>
        <taxon>Euteleostomi</taxon>
        <taxon>Archelosauria</taxon>
        <taxon>Archosauria</taxon>
        <taxon>Dinosauria</taxon>
        <taxon>Saurischia</taxon>
        <taxon>Theropoda</taxon>
        <taxon>Coelurosauria</taxon>
        <taxon>Aves</taxon>
        <taxon>Neognathae</taxon>
        <taxon>Neoaves</taxon>
        <taxon>Columbimorphae</taxon>
        <taxon>Columbiformes</taxon>
        <taxon>Columbidae</taxon>
        <taxon>Patagioenas</taxon>
    </lineage>
</organism>
<gene>
    <name evidence="1" type="ORF">AV530_007615</name>
</gene>
<protein>
    <submittedName>
        <fullName evidence="1">Uncharacterized protein</fullName>
    </submittedName>
</protein>
<accession>A0A1V4JYS5</accession>
<sequence>MWLLHKNKAPAKEATSGMSLEDRGIKCRPGHEIRRWFCKLLKNCDSYLNKVFRGKVKPTLFGIYRYLMKLWI</sequence>
<comment type="caution">
    <text evidence="1">The sequence shown here is derived from an EMBL/GenBank/DDBJ whole genome shotgun (WGS) entry which is preliminary data.</text>
</comment>
<keyword evidence="2" id="KW-1185">Reference proteome</keyword>
<name>A0A1V4JYS5_PATFA</name>